<feature type="compositionally biased region" description="Pro residues" evidence="1">
    <location>
        <begin position="96"/>
        <end position="109"/>
    </location>
</feature>
<proteinExistence type="predicted"/>
<comment type="caution">
    <text evidence="2">The sequence shown here is derived from an EMBL/GenBank/DDBJ whole genome shotgun (WGS) entry which is preliminary data.</text>
</comment>
<keyword evidence="3" id="KW-1185">Reference proteome</keyword>
<dbReference type="Proteomes" id="UP000572817">
    <property type="component" value="Unassembled WGS sequence"/>
</dbReference>
<organism evidence="2 3">
    <name type="scientific">Botryosphaeria dothidea</name>
    <dbReference type="NCBI Taxonomy" id="55169"/>
    <lineage>
        <taxon>Eukaryota</taxon>
        <taxon>Fungi</taxon>
        <taxon>Dikarya</taxon>
        <taxon>Ascomycota</taxon>
        <taxon>Pezizomycotina</taxon>
        <taxon>Dothideomycetes</taxon>
        <taxon>Dothideomycetes incertae sedis</taxon>
        <taxon>Botryosphaeriales</taxon>
        <taxon>Botryosphaeriaceae</taxon>
        <taxon>Botryosphaeria</taxon>
    </lineage>
</organism>
<dbReference type="AlphaFoldDB" id="A0A8H4IYK8"/>
<evidence type="ECO:0000313" key="2">
    <source>
        <dbReference type="EMBL" id="KAF4307488.1"/>
    </source>
</evidence>
<reference evidence="2" key="1">
    <citation type="submission" date="2020-04" db="EMBL/GenBank/DDBJ databases">
        <title>Genome Assembly and Annotation of Botryosphaeria dothidea sdau 11-99, a Latent Pathogen of Apple Fruit Ring Rot in China.</title>
        <authorList>
            <person name="Yu C."/>
            <person name="Diao Y."/>
            <person name="Lu Q."/>
            <person name="Zhao J."/>
            <person name="Cui S."/>
            <person name="Peng C."/>
            <person name="He B."/>
            <person name="Liu H."/>
        </authorList>
    </citation>
    <scope>NUCLEOTIDE SEQUENCE [LARGE SCALE GENOMIC DNA]</scope>
    <source>
        <strain evidence="2">Sdau11-99</strain>
    </source>
</reference>
<gene>
    <name evidence="2" type="ORF">GTA08_BOTSDO04390</name>
</gene>
<dbReference type="EMBL" id="WWBZ02000022">
    <property type="protein sequence ID" value="KAF4307488.1"/>
    <property type="molecule type" value="Genomic_DNA"/>
</dbReference>
<feature type="compositionally biased region" description="Basic and acidic residues" evidence="1">
    <location>
        <begin position="79"/>
        <end position="94"/>
    </location>
</feature>
<evidence type="ECO:0000256" key="1">
    <source>
        <dbReference type="SAM" id="MobiDB-lite"/>
    </source>
</evidence>
<evidence type="ECO:0000313" key="3">
    <source>
        <dbReference type="Proteomes" id="UP000572817"/>
    </source>
</evidence>
<feature type="region of interest" description="Disordered" evidence="1">
    <location>
        <begin position="42"/>
        <end position="127"/>
    </location>
</feature>
<accession>A0A8H4IYK8</accession>
<name>A0A8H4IYK8_9PEZI</name>
<sequence>MSPPFSTMHIHIGTPITMPTPLHAQPTSTMTPHRAAWSLYISNSPPQAASPPQPAFQHARNASHDSGYHGLSPPPHLPHSHDHQDHPFFDHDHNPIPTPPPTPALPPAPLSLQPATRGANGGAGDDPKPEVYIPLVGAVAPAELRRWEAAGYRVKYFWKGRVPLVLEGEGEKGFPRYIDFDGSGEAPQVPAVPSAAEGEGARGKLGLFGANERWVPDPRGRWGESRLDPSAREFAPSVGWWRALRGDGVRDGWDAGWEQPWEGYAGGGWRQGGLRQRGLGRGVSEWLKNRPARQ</sequence>
<protein>
    <submittedName>
        <fullName evidence="2">Uncharacterized protein</fullName>
    </submittedName>
</protein>